<dbReference type="Gene3D" id="3.40.800.20">
    <property type="entry name" value="Histone deacetylase domain"/>
    <property type="match status" value="1"/>
</dbReference>
<dbReference type="InterPro" id="IPR037138">
    <property type="entry name" value="His_deacetylse_dom_sf"/>
</dbReference>
<dbReference type="RefSeq" id="WP_319832982.1">
    <property type="nucleotide sequence ID" value="NZ_CP138858.1"/>
</dbReference>
<gene>
    <name evidence="1" type="ORF">SH580_00195</name>
</gene>
<organism evidence="1 2">
    <name type="scientific">Coraliomargarita algicola</name>
    <dbReference type="NCBI Taxonomy" id="3092156"/>
    <lineage>
        <taxon>Bacteria</taxon>
        <taxon>Pseudomonadati</taxon>
        <taxon>Verrucomicrobiota</taxon>
        <taxon>Opitutia</taxon>
        <taxon>Puniceicoccales</taxon>
        <taxon>Coraliomargaritaceae</taxon>
        <taxon>Coraliomargarita</taxon>
    </lineage>
</organism>
<name>A0ABZ0RLZ3_9BACT</name>
<proteinExistence type="predicted"/>
<dbReference type="SUPFAM" id="SSF52768">
    <property type="entry name" value="Arginase/deacetylase"/>
    <property type="match status" value="1"/>
</dbReference>
<evidence type="ECO:0000313" key="1">
    <source>
        <dbReference type="EMBL" id="WPJ96118.1"/>
    </source>
</evidence>
<evidence type="ECO:0000313" key="2">
    <source>
        <dbReference type="Proteomes" id="UP001324993"/>
    </source>
</evidence>
<accession>A0ABZ0RLZ3</accession>
<dbReference type="Proteomes" id="UP001324993">
    <property type="component" value="Chromosome"/>
</dbReference>
<keyword evidence="2" id="KW-1185">Reference proteome</keyword>
<protein>
    <recommendedName>
        <fullName evidence="3">Histone deacetylase</fullName>
    </recommendedName>
</protein>
<dbReference type="InterPro" id="IPR023696">
    <property type="entry name" value="Ureohydrolase_dom_sf"/>
</dbReference>
<dbReference type="EMBL" id="CP138858">
    <property type="protein sequence ID" value="WPJ96118.1"/>
    <property type="molecule type" value="Genomic_DNA"/>
</dbReference>
<evidence type="ECO:0008006" key="3">
    <source>
        <dbReference type="Google" id="ProtNLM"/>
    </source>
</evidence>
<reference evidence="1 2" key="1">
    <citation type="submission" date="2023-11" db="EMBL/GenBank/DDBJ databases">
        <title>Coraliomargarita sp. nov., isolated from marine algae.</title>
        <authorList>
            <person name="Lee J.K."/>
            <person name="Baek J.H."/>
            <person name="Kim J.M."/>
            <person name="Choi D.G."/>
            <person name="Jeon C.O."/>
        </authorList>
    </citation>
    <scope>NUCLEOTIDE SEQUENCE [LARGE SCALE GENOMIC DNA]</scope>
    <source>
        <strain evidence="1 2">J2-16</strain>
    </source>
</reference>
<sequence length="43" mass="4477">MALAEKHAEGRIVSVLEGGYNPAGLVSAVLAHMQAMRETAIPS</sequence>